<evidence type="ECO:0000256" key="9">
    <source>
        <dbReference type="SAM" id="MobiDB-lite"/>
    </source>
</evidence>
<evidence type="ECO:0000256" key="8">
    <source>
        <dbReference type="ARBA" id="ARBA00023180"/>
    </source>
</evidence>
<dbReference type="InterPro" id="IPR003961">
    <property type="entry name" value="FN3_dom"/>
</dbReference>
<dbReference type="InterPro" id="IPR036116">
    <property type="entry name" value="FN3_sf"/>
</dbReference>
<dbReference type="CDD" id="cd00063">
    <property type="entry name" value="FN3"/>
    <property type="match status" value="1"/>
</dbReference>
<dbReference type="Ensembl" id="ENSCPVT00000024024.2">
    <property type="protein sequence ID" value="ENSCPVP00000023011.1"/>
    <property type="gene ID" value="ENSCPVG00000016434.2"/>
</dbReference>
<feature type="chain" id="PRO_5043377846" evidence="10">
    <location>
        <begin position="28"/>
        <end position="803"/>
    </location>
</feature>
<dbReference type="GO" id="GO:0016064">
    <property type="term" value="P:immunoglobulin mediated immune response"/>
    <property type="evidence" value="ECO:0007669"/>
    <property type="project" value="TreeGrafter"/>
</dbReference>
<proteinExistence type="predicted"/>
<evidence type="ECO:0000313" key="12">
    <source>
        <dbReference type="Proteomes" id="UP000694382"/>
    </source>
</evidence>
<keyword evidence="3 10" id="KW-0732">Signal</keyword>
<keyword evidence="4" id="KW-1133">Transmembrane helix</keyword>
<reference evidence="11" key="1">
    <citation type="submission" date="2020-02" db="EMBL/GenBank/DDBJ databases">
        <authorList>
            <person name="Enbody D E."/>
            <person name="Pettersson E M."/>
        </authorList>
    </citation>
    <scope>NUCLEOTIDE SEQUENCE [LARGE SCALE GENOMIC DNA]</scope>
</reference>
<protein>
    <submittedName>
        <fullName evidence="11">Uncharacterized protein</fullName>
    </submittedName>
</protein>
<accession>A0A8C3NPX4</accession>
<keyword evidence="6" id="KW-1015">Disulfide bond</keyword>
<dbReference type="Gene3D" id="2.60.40.10">
    <property type="entry name" value="Immunoglobulins"/>
    <property type="match status" value="4"/>
</dbReference>
<feature type="compositionally biased region" description="Basic and acidic residues" evidence="9">
    <location>
        <begin position="559"/>
        <end position="576"/>
    </location>
</feature>
<dbReference type="PROSITE" id="PS50853">
    <property type="entry name" value="FN3"/>
    <property type="match status" value="1"/>
</dbReference>
<keyword evidence="8" id="KW-0325">Glycoprotein</keyword>
<feature type="compositionally biased region" description="Low complexity" evidence="9">
    <location>
        <begin position="542"/>
        <end position="552"/>
    </location>
</feature>
<dbReference type="SMART" id="SM00060">
    <property type="entry name" value="FN3"/>
    <property type="match status" value="2"/>
</dbReference>
<comment type="subcellular location">
    <subcellularLocation>
        <location evidence="1">Membrane</location>
        <topology evidence="1">Single-pass type I membrane protein</topology>
    </subcellularLocation>
</comment>
<evidence type="ECO:0000256" key="1">
    <source>
        <dbReference type="ARBA" id="ARBA00004479"/>
    </source>
</evidence>
<evidence type="ECO:0000256" key="3">
    <source>
        <dbReference type="ARBA" id="ARBA00022729"/>
    </source>
</evidence>
<sequence>MPCRHKDFTKLLLAVAWFGHLCVVEMCRVIPMKSLKCYSDYNSQVTCTWMEHSEAHDLQLDVVSSQELVKQEVLGLSGIRYSGNGEAYLDVFFPSLCHFLIISSYALYLHLPVRPLPPQNLSVSPMTSGDFLLTWQTASGSQGLGSALDYEVTYKRQWESWEVRAEELSCPGLGCTSLGSSKSVEKDLVPGSSYVARVRARPGQASSFSGQYSEWSTEVSWKTPEGGLQPRNLRCLFNGGDRLTCSWEVKKVITTSVLFGLFFRATPASQEEECSPVHEKTLPHTPYVVQSCEIPVSNSSSQSQYHVSVRAKTEEKMIEAYKNSEFLCCFLLLLLCKSNEYFFTGQMERQFFSPLSFVLLPSPQTLQVLNISNDEPPFIFTLQMLAASTEYRGKMRARVNKPPDYEGPWSEWSEEFTWKTENGTFHASVRFWWTANGWDDVSPVIPDLQNSYHALNESEHAPVACSNQRAGHSFPISRRNSADASIASHTAISCFAFNGPYLYSPVVSSHPDIHQTLEMDPVGLSKKSVSLQYVTLPREDSPQAPQSQEQPEAAPPRDVLPDQKEMMQHLSDKEEVSQASPPRGEGTNEGTEEQNSPKALSCTTSPQQYPLEYITTDSLVLPSASTSTHPPLATAEESPCGSQQPQRPSQAPASSPELHLDTFGDYLTLPEGLREHSKPTKISLPVLQKENGIPRKQPLSVGNLVVLNPDSTEPVFLCQVGDYCFHSLKSSVKMDNSQEDHQVMKLSESETILGQPVRDDESITGKEKDVWKREKIQAIQLFKNLKSDDYFSWQQSLRIKEIC</sequence>
<feature type="signal peptide" evidence="10">
    <location>
        <begin position="1"/>
        <end position="27"/>
    </location>
</feature>
<evidence type="ECO:0000256" key="5">
    <source>
        <dbReference type="ARBA" id="ARBA00023136"/>
    </source>
</evidence>
<dbReference type="SUPFAM" id="SSF49265">
    <property type="entry name" value="Fibronectin type III"/>
    <property type="match status" value="4"/>
</dbReference>
<keyword evidence="2" id="KW-0812">Transmembrane</keyword>
<evidence type="ECO:0000256" key="10">
    <source>
        <dbReference type="SAM" id="SignalP"/>
    </source>
</evidence>
<dbReference type="PANTHER" id="PTHR23037">
    <property type="entry name" value="CYTOKINE RECEPTOR"/>
    <property type="match status" value="1"/>
</dbReference>
<dbReference type="GO" id="GO:0009897">
    <property type="term" value="C:external side of plasma membrane"/>
    <property type="evidence" value="ECO:0007669"/>
    <property type="project" value="TreeGrafter"/>
</dbReference>
<reference evidence="11" key="3">
    <citation type="submission" date="2025-09" db="UniProtKB">
        <authorList>
            <consortium name="Ensembl"/>
        </authorList>
    </citation>
    <scope>IDENTIFICATION</scope>
</reference>
<dbReference type="Pfam" id="PF00041">
    <property type="entry name" value="fn3"/>
    <property type="match status" value="1"/>
</dbReference>
<dbReference type="GO" id="GO:0004896">
    <property type="term" value="F:cytokine receptor activity"/>
    <property type="evidence" value="ECO:0007669"/>
    <property type="project" value="TreeGrafter"/>
</dbReference>
<feature type="region of interest" description="Disordered" evidence="9">
    <location>
        <begin position="537"/>
        <end position="604"/>
    </location>
</feature>
<dbReference type="InterPro" id="IPR013783">
    <property type="entry name" value="Ig-like_fold"/>
</dbReference>
<evidence type="ECO:0000256" key="7">
    <source>
        <dbReference type="ARBA" id="ARBA00023170"/>
    </source>
</evidence>
<organism evidence="11 12">
    <name type="scientific">Geospiza parvula</name>
    <name type="common">Small tree-finch</name>
    <name type="synonym">Camarhynchus parvulus</name>
    <dbReference type="NCBI Taxonomy" id="87175"/>
    <lineage>
        <taxon>Eukaryota</taxon>
        <taxon>Metazoa</taxon>
        <taxon>Chordata</taxon>
        <taxon>Craniata</taxon>
        <taxon>Vertebrata</taxon>
        <taxon>Euteleostomi</taxon>
        <taxon>Archelosauria</taxon>
        <taxon>Archosauria</taxon>
        <taxon>Dinosauria</taxon>
        <taxon>Saurischia</taxon>
        <taxon>Theropoda</taxon>
        <taxon>Coelurosauria</taxon>
        <taxon>Aves</taxon>
        <taxon>Neognathae</taxon>
        <taxon>Neoaves</taxon>
        <taxon>Telluraves</taxon>
        <taxon>Australaves</taxon>
        <taxon>Passeriformes</taxon>
        <taxon>Thraupidae</taxon>
        <taxon>Camarhynchus</taxon>
    </lineage>
</organism>
<feature type="compositionally biased region" description="Low complexity" evidence="9">
    <location>
        <begin position="642"/>
        <end position="656"/>
    </location>
</feature>
<feature type="compositionally biased region" description="Polar residues" evidence="9">
    <location>
        <begin position="594"/>
        <end position="604"/>
    </location>
</feature>
<dbReference type="AlphaFoldDB" id="A0A8C3NPX4"/>
<dbReference type="InterPro" id="IPR048668">
    <property type="entry name" value="IL3RB_N"/>
</dbReference>
<dbReference type="Pfam" id="PF21460">
    <property type="entry name" value="IL3Rb_N"/>
    <property type="match status" value="1"/>
</dbReference>
<keyword evidence="12" id="KW-1185">Reference proteome</keyword>
<keyword evidence="5" id="KW-0472">Membrane</keyword>
<name>A0A8C3NPX4_GEOPR</name>
<keyword evidence="7" id="KW-0675">Receptor</keyword>
<feature type="region of interest" description="Disordered" evidence="9">
    <location>
        <begin position="622"/>
        <end position="660"/>
    </location>
</feature>
<reference evidence="11" key="2">
    <citation type="submission" date="2025-08" db="UniProtKB">
        <authorList>
            <consortium name="Ensembl"/>
        </authorList>
    </citation>
    <scope>IDENTIFICATION</scope>
</reference>
<evidence type="ECO:0000313" key="11">
    <source>
        <dbReference type="Ensembl" id="ENSCPVP00000023011.1"/>
    </source>
</evidence>
<dbReference type="Proteomes" id="UP000694382">
    <property type="component" value="Chromosome 1A"/>
</dbReference>
<evidence type="ECO:0000256" key="4">
    <source>
        <dbReference type="ARBA" id="ARBA00022989"/>
    </source>
</evidence>
<evidence type="ECO:0000256" key="6">
    <source>
        <dbReference type="ARBA" id="ARBA00023157"/>
    </source>
</evidence>
<dbReference type="PANTHER" id="PTHR23037:SF35">
    <property type="entry name" value="FIBRONECTIN TYPE-III DOMAIN-CONTAINING PROTEIN"/>
    <property type="match status" value="1"/>
</dbReference>
<evidence type="ECO:0000256" key="2">
    <source>
        <dbReference type="ARBA" id="ARBA00022692"/>
    </source>
</evidence>